<evidence type="ECO:0008006" key="3">
    <source>
        <dbReference type="Google" id="ProtNLM"/>
    </source>
</evidence>
<name>A0ABU3V6W4_9ACTN</name>
<dbReference type="EMBL" id="JARAKF010000006">
    <property type="protein sequence ID" value="MDU9001911.1"/>
    <property type="molecule type" value="Genomic_DNA"/>
</dbReference>
<evidence type="ECO:0000313" key="1">
    <source>
        <dbReference type="EMBL" id="MDU9001911.1"/>
    </source>
</evidence>
<protein>
    <recommendedName>
        <fullName evidence="3">Stage II sporulation protein E (SpoIIE)</fullName>
    </recommendedName>
</protein>
<reference evidence="1 2" key="1">
    <citation type="submission" date="2023-02" db="EMBL/GenBank/DDBJ databases">
        <authorList>
            <person name="Maleckis M."/>
        </authorList>
    </citation>
    <scope>NUCLEOTIDE SEQUENCE [LARGE SCALE GENOMIC DNA]</scope>
    <source>
        <strain evidence="1 2">P8-A2</strain>
    </source>
</reference>
<sequence length="28" mass="2902">MPRKAAATAPLTPGSLFLLYTDGLVAAR</sequence>
<comment type="caution">
    <text evidence="1">The sequence shown here is derived from an EMBL/GenBank/DDBJ whole genome shotgun (WGS) entry which is preliminary data.</text>
</comment>
<accession>A0ABU3V6W4</accession>
<gene>
    <name evidence="1" type="ORF">PU648_58965</name>
</gene>
<dbReference type="Proteomes" id="UP001257627">
    <property type="component" value="Unassembled WGS sequence"/>
</dbReference>
<keyword evidence="2" id="KW-1185">Reference proteome</keyword>
<organism evidence="1 2">
    <name type="scientific">Streptomyces mirabilis</name>
    <dbReference type="NCBI Taxonomy" id="68239"/>
    <lineage>
        <taxon>Bacteria</taxon>
        <taxon>Bacillati</taxon>
        <taxon>Actinomycetota</taxon>
        <taxon>Actinomycetes</taxon>
        <taxon>Kitasatosporales</taxon>
        <taxon>Streptomycetaceae</taxon>
        <taxon>Streptomyces</taxon>
    </lineage>
</organism>
<evidence type="ECO:0000313" key="2">
    <source>
        <dbReference type="Proteomes" id="UP001257627"/>
    </source>
</evidence>
<proteinExistence type="predicted"/>